<evidence type="ECO:0000313" key="2">
    <source>
        <dbReference type="EMBL" id="KAF7557634.1"/>
    </source>
</evidence>
<dbReference type="Proteomes" id="UP000722485">
    <property type="component" value="Unassembled WGS sequence"/>
</dbReference>
<organism evidence="2 3">
    <name type="scientific">Cylindrodendrum hubeiense</name>
    <dbReference type="NCBI Taxonomy" id="595255"/>
    <lineage>
        <taxon>Eukaryota</taxon>
        <taxon>Fungi</taxon>
        <taxon>Dikarya</taxon>
        <taxon>Ascomycota</taxon>
        <taxon>Pezizomycotina</taxon>
        <taxon>Sordariomycetes</taxon>
        <taxon>Hypocreomycetidae</taxon>
        <taxon>Hypocreales</taxon>
        <taxon>Nectriaceae</taxon>
        <taxon>Cylindrodendrum</taxon>
    </lineage>
</organism>
<dbReference type="AlphaFoldDB" id="A0A9P5HPN5"/>
<reference evidence="2" key="1">
    <citation type="submission" date="2020-03" db="EMBL/GenBank/DDBJ databases">
        <title>Draft Genome Sequence of Cylindrodendrum hubeiense.</title>
        <authorList>
            <person name="Buettner E."/>
            <person name="Kellner H."/>
        </authorList>
    </citation>
    <scope>NUCLEOTIDE SEQUENCE</scope>
    <source>
        <strain evidence="2">IHI 201604</strain>
    </source>
</reference>
<name>A0A9P5HPN5_9HYPO</name>
<gene>
    <name evidence="2" type="ORF">G7Z17_g583</name>
</gene>
<comment type="caution">
    <text evidence="2">The sequence shown here is derived from an EMBL/GenBank/DDBJ whole genome shotgun (WGS) entry which is preliminary data.</text>
</comment>
<keyword evidence="3" id="KW-1185">Reference proteome</keyword>
<proteinExistence type="predicted"/>
<evidence type="ECO:0000313" key="3">
    <source>
        <dbReference type="Proteomes" id="UP000722485"/>
    </source>
</evidence>
<evidence type="ECO:0000256" key="1">
    <source>
        <dbReference type="SAM" id="MobiDB-lite"/>
    </source>
</evidence>
<accession>A0A9P5HPN5</accession>
<feature type="region of interest" description="Disordered" evidence="1">
    <location>
        <begin position="1"/>
        <end position="102"/>
    </location>
</feature>
<feature type="region of interest" description="Disordered" evidence="1">
    <location>
        <begin position="270"/>
        <end position="290"/>
    </location>
</feature>
<protein>
    <submittedName>
        <fullName evidence="2">Uncharacterized protein</fullName>
    </submittedName>
</protein>
<dbReference type="OrthoDB" id="197676at2759"/>
<sequence length="290" mass="32960">MSGVPSKAEPLDGNDGSSVSRVGATKLTATASRGRKRRSLDTEPPTTYKRGKKAKTASDEAQAEAQAESRPRLTTPDLEFDYDRAKLRDQRPTPGRVNRPRLRDGAVDDEFKQRFYIPEITRPKGMSKNDDRFFAMQALADSSYTFHDLHVCHKKGPNGTPTYDAGGFQLDWAKVDNWMKPRACSKRGAVNGMTRRLEKAAKEQATMRRVFFTDGKGPDSGARPMVENYLKDHISKDLGVPWHQIDEKQVLKWEQKGFPKMNADWWHQPNEEEEKRMSNMIEGASLRKDM</sequence>
<dbReference type="EMBL" id="JAANBB010000004">
    <property type="protein sequence ID" value="KAF7557634.1"/>
    <property type="molecule type" value="Genomic_DNA"/>
</dbReference>
<feature type="compositionally biased region" description="Basic and acidic residues" evidence="1">
    <location>
        <begin position="81"/>
        <end position="91"/>
    </location>
</feature>